<name>A0AAV4LKS7_9BACL</name>
<keyword evidence="2" id="KW-1185">Reference proteome</keyword>
<gene>
    <name evidence="1" type="ORF">DNHGIG_40490</name>
</gene>
<evidence type="ECO:0000313" key="2">
    <source>
        <dbReference type="Proteomes" id="UP001057291"/>
    </source>
</evidence>
<organism evidence="1 2">
    <name type="scientific">Collibacillus ludicampi</name>
    <dbReference type="NCBI Taxonomy" id="2771369"/>
    <lineage>
        <taxon>Bacteria</taxon>
        <taxon>Bacillati</taxon>
        <taxon>Bacillota</taxon>
        <taxon>Bacilli</taxon>
        <taxon>Bacillales</taxon>
        <taxon>Alicyclobacillaceae</taxon>
        <taxon>Collibacillus</taxon>
    </lineage>
</organism>
<sequence>MDLIYAYTREQAIQDGVLIDVSELAKDVGFRIPVAITATAWNTYIVPDENAIEHGESENGRMWDALQKLRYTIRKSKQSTNEILFEFFVDRDGGLTLATLKAHIGPGDRGEPVLTLMMPNED</sequence>
<proteinExistence type="predicted"/>
<evidence type="ECO:0000313" key="1">
    <source>
        <dbReference type="EMBL" id="GIM48500.1"/>
    </source>
</evidence>
<dbReference type="RefSeq" id="WP_282201547.1">
    <property type="nucleotide sequence ID" value="NZ_BOQE01000002.1"/>
</dbReference>
<comment type="caution">
    <text evidence="1">The sequence shown here is derived from an EMBL/GenBank/DDBJ whole genome shotgun (WGS) entry which is preliminary data.</text>
</comment>
<protein>
    <submittedName>
        <fullName evidence="1">Uncharacterized protein</fullName>
    </submittedName>
</protein>
<dbReference type="Proteomes" id="UP001057291">
    <property type="component" value="Unassembled WGS sequence"/>
</dbReference>
<dbReference type="Pfam" id="PF20213">
    <property type="entry name" value="DUF6573"/>
    <property type="match status" value="1"/>
</dbReference>
<dbReference type="AlphaFoldDB" id="A0AAV4LKS7"/>
<dbReference type="EMBL" id="BOQE01000002">
    <property type="protein sequence ID" value="GIM48500.1"/>
    <property type="molecule type" value="Genomic_DNA"/>
</dbReference>
<dbReference type="InterPro" id="IPR046480">
    <property type="entry name" value="DUF6573"/>
</dbReference>
<reference evidence="1" key="1">
    <citation type="journal article" date="2023" name="Int. J. Syst. Evol. Microbiol.">
        <title>Collibacillus ludicampi gen. nov., sp. nov., a new soil bacterium of the family Alicyclobacillaceae.</title>
        <authorList>
            <person name="Jojima T."/>
            <person name="Ioku Y."/>
            <person name="Fukuta Y."/>
            <person name="Shirasaka N."/>
            <person name="Matsumura Y."/>
            <person name="Mori M."/>
        </authorList>
    </citation>
    <scope>NUCLEOTIDE SEQUENCE</scope>
    <source>
        <strain evidence="1">TP075</strain>
    </source>
</reference>
<accession>A0AAV4LKS7</accession>